<dbReference type="EMBL" id="BJWL01000028">
    <property type="protein sequence ID" value="GFZ19312.1"/>
    <property type="molecule type" value="Genomic_DNA"/>
</dbReference>
<sequence>MDPELDDQEIVVGVLTHSSLMCDLESDFPSFMWKFGELNFSGGSIPSISAAAALATSFVHKSRSPRLRLAFKLWRRACLPFKLPRGVASHLVCHLNRPKPVTSSTSGPKRAGGKENSLCMFPFDTYVPWESPPVGVHQSSFRAEISTKLAMKRKSNGDASPSSVGSLNSEYQARTVECKDTISHINNSHEQNDVATLLQYELPNQRAQRTSSNDRTLNEYINARAIEFARELEEEEVGSRSSYLLQLSGSELATAFVEGACMPCHSRRHVLRIQTLPDPSKGCDTAPRRGRAPNGGWADGLQPNRNAECPSKCSNSVMLQLSLFEHLEGGAASHYRRRALAAANAELSNKRWEVIELRQVICKTTPEL</sequence>
<dbReference type="AlphaFoldDB" id="A0A7J0H886"/>
<dbReference type="Proteomes" id="UP000585474">
    <property type="component" value="Unassembled WGS sequence"/>
</dbReference>
<evidence type="ECO:0000313" key="3">
    <source>
        <dbReference type="Proteomes" id="UP000585474"/>
    </source>
</evidence>
<protein>
    <submittedName>
        <fullName evidence="2">Uncharacterized protein</fullName>
    </submittedName>
</protein>
<comment type="caution">
    <text evidence="2">The sequence shown here is derived from an EMBL/GenBank/DDBJ whole genome shotgun (WGS) entry which is preliminary data.</text>
</comment>
<name>A0A7J0H886_9ERIC</name>
<keyword evidence="3" id="KW-1185">Reference proteome</keyword>
<reference evidence="2 3" key="1">
    <citation type="submission" date="2019-07" db="EMBL/GenBank/DDBJ databases">
        <title>De Novo Assembly of kiwifruit Actinidia rufa.</title>
        <authorList>
            <person name="Sugita-Konishi S."/>
            <person name="Sato K."/>
            <person name="Mori E."/>
            <person name="Abe Y."/>
            <person name="Kisaki G."/>
            <person name="Hamano K."/>
            <person name="Suezawa K."/>
            <person name="Otani M."/>
            <person name="Fukuda T."/>
            <person name="Manabe T."/>
            <person name="Gomi K."/>
            <person name="Tabuchi M."/>
            <person name="Akimitsu K."/>
            <person name="Kataoka I."/>
        </authorList>
    </citation>
    <scope>NUCLEOTIDE SEQUENCE [LARGE SCALE GENOMIC DNA]</scope>
    <source>
        <strain evidence="3">cv. Fuchu</strain>
    </source>
</reference>
<organism evidence="2 3">
    <name type="scientific">Actinidia rufa</name>
    <dbReference type="NCBI Taxonomy" id="165716"/>
    <lineage>
        <taxon>Eukaryota</taxon>
        <taxon>Viridiplantae</taxon>
        <taxon>Streptophyta</taxon>
        <taxon>Embryophyta</taxon>
        <taxon>Tracheophyta</taxon>
        <taxon>Spermatophyta</taxon>
        <taxon>Magnoliopsida</taxon>
        <taxon>eudicotyledons</taxon>
        <taxon>Gunneridae</taxon>
        <taxon>Pentapetalae</taxon>
        <taxon>asterids</taxon>
        <taxon>Ericales</taxon>
        <taxon>Actinidiaceae</taxon>
        <taxon>Actinidia</taxon>
    </lineage>
</organism>
<accession>A0A7J0H886</accession>
<evidence type="ECO:0000313" key="2">
    <source>
        <dbReference type="EMBL" id="GFZ19312.1"/>
    </source>
</evidence>
<feature type="region of interest" description="Disordered" evidence="1">
    <location>
        <begin position="280"/>
        <end position="303"/>
    </location>
</feature>
<evidence type="ECO:0000256" key="1">
    <source>
        <dbReference type="SAM" id="MobiDB-lite"/>
    </source>
</evidence>
<gene>
    <name evidence="2" type="ORF">Acr_28g0000170</name>
</gene>
<proteinExistence type="predicted"/>